<dbReference type="EMBL" id="NCXP01000060">
    <property type="protein sequence ID" value="OSC36232.1"/>
    <property type="molecule type" value="Genomic_DNA"/>
</dbReference>
<dbReference type="InterPro" id="IPR001242">
    <property type="entry name" value="Condensation_dom"/>
</dbReference>
<evidence type="ECO:0000313" key="3">
    <source>
        <dbReference type="EMBL" id="OSC36232.1"/>
    </source>
</evidence>
<dbReference type="SUPFAM" id="SSF52777">
    <property type="entry name" value="CoA-dependent acyltransferases"/>
    <property type="match status" value="2"/>
</dbReference>
<reference evidence="3 4" key="1">
    <citation type="submission" date="2017-04" db="EMBL/GenBank/DDBJ databases">
        <title>The new phylogeny of genus Mycobacterium.</title>
        <authorList>
            <person name="Tortoli E."/>
            <person name="Trovato A."/>
            <person name="Cirillo D.M."/>
        </authorList>
    </citation>
    <scope>NUCLEOTIDE SEQUENCE [LARGE SCALE GENOMIC DNA]</scope>
    <source>
        <strain evidence="3 4">TBL 1200985</strain>
    </source>
</reference>
<dbReference type="GO" id="GO:0044550">
    <property type="term" value="P:secondary metabolite biosynthetic process"/>
    <property type="evidence" value="ECO:0007669"/>
    <property type="project" value="TreeGrafter"/>
</dbReference>
<dbReference type="InterPro" id="IPR023213">
    <property type="entry name" value="CAT-like_dom_sf"/>
</dbReference>
<feature type="domain" description="AMP-dependent synthetase/ligase" evidence="1">
    <location>
        <begin position="481"/>
        <end position="812"/>
    </location>
</feature>
<accession>A0A1X2LQ67</accession>
<comment type="caution">
    <text evidence="3">The sequence shown here is derived from an EMBL/GenBank/DDBJ whole genome shotgun (WGS) entry which is preliminary data.</text>
</comment>
<organism evidence="3 4">
    <name type="scientific">Mycobacterium decipiens</name>
    <dbReference type="NCBI Taxonomy" id="1430326"/>
    <lineage>
        <taxon>Bacteria</taxon>
        <taxon>Bacillati</taxon>
        <taxon>Actinomycetota</taxon>
        <taxon>Actinomycetes</taxon>
        <taxon>Mycobacteriales</taxon>
        <taxon>Mycobacteriaceae</taxon>
        <taxon>Mycobacterium</taxon>
    </lineage>
</organism>
<dbReference type="GO" id="GO:0005829">
    <property type="term" value="C:cytosol"/>
    <property type="evidence" value="ECO:0007669"/>
    <property type="project" value="TreeGrafter"/>
</dbReference>
<dbReference type="InterPro" id="IPR020845">
    <property type="entry name" value="AMP-binding_CS"/>
</dbReference>
<dbReference type="UniPathway" id="UPA00011"/>
<name>A0A1X2LQ67_9MYCO</name>
<evidence type="ECO:0000259" key="2">
    <source>
        <dbReference type="Pfam" id="PF00668"/>
    </source>
</evidence>
<dbReference type="STRING" id="1430326.B8W66_23125"/>
<dbReference type="FunFam" id="3.40.50.980:FF:000001">
    <property type="entry name" value="Non-ribosomal peptide synthetase"/>
    <property type="match status" value="1"/>
</dbReference>
<dbReference type="Gene3D" id="3.30.559.10">
    <property type="entry name" value="Chloramphenicol acetyltransferase-like domain"/>
    <property type="match status" value="1"/>
</dbReference>
<protein>
    <submittedName>
        <fullName evidence="3">Non-ribosomal peptide synthetase</fullName>
    </submittedName>
</protein>
<dbReference type="SUPFAM" id="SSF56801">
    <property type="entry name" value="Acetyl-CoA synthetase-like"/>
    <property type="match status" value="1"/>
</dbReference>
<dbReference type="GO" id="GO:0003824">
    <property type="term" value="F:catalytic activity"/>
    <property type="evidence" value="ECO:0007669"/>
    <property type="project" value="InterPro"/>
</dbReference>
<dbReference type="GO" id="GO:0031177">
    <property type="term" value="F:phosphopantetheine binding"/>
    <property type="evidence" value="ECO:0007669"/>
    <property type="project" value="TreeGrafter"/>
</dbReference>
<dbReference type="PANTHER" id="PTHR45527:SF1">
    <property type="entry name" value="FATTY ACID SYNTHASE"/>
    <property type="match status" value="1"/>
</dbReference>
<dbReference type="GO" id="GO:0008610">
    <property type="term" value="P:lipid biosynthetic process"/>
    <property type="evidence" value="ECO:0007669"/>
    <property type="project" value="UniProtKB-ARBA"/>
</dbReference>
<sequence>MTETRGGVSGIEDVMTLSPLQQGLFALAMLSAAPSEDPYTIAMAVDVSGPLDTELLRSCALAMLKRHPNLRARFVWRDLPHPVQVVPTALELSWKHVATTSETASGLEADERESGFDLEKGPPIRFLLIELPCERWRFLITAHHIVIDGWSIALLVDELITLYAAGGNIDSLPPPPRPYRDYINWLSACELGEGERWWREHFAGLSAPTTLSTALTGDSGEQRNNQPYHAQLNMDEAASALLVDGARSRGVTVNTLTQLAWALLLSTMTDRQDVVFGVTVSTRPAELNGVESMIGLFINTVPLRVRIDPKTTVAQQCALIQRDTARLSEHAYLSHSQIRAVAGMGELFDTMVAFQIGLFGDEPLTAGPVTFHSLTAQSPTHFPVAISPALMRGHMVLTISTTDKALGEITPHTLGRRVLAVMQRLLTMWDRPLRDVSLLLGDETRGELEASERAQLDVMSNRAVLGSSVAIPVSVPAVWAVQVGRTPEAVALVYQDDSWTYRQVDQAANRLANVLAVGGVGPGDVVALLFERSAQAIIAILAVLKTGAAYLPIDPNHPDARIGFVLEDAVPAACLTTAGLRPRLDGRDLPVVVSVDDPVIDTHPSTALPCPAADNIACIIYTSGTTGAPKAVVNTHHNITELLTLLESSPAYAPGQVWSQCHSYAFDFSVWEMLGGLVFGGRLVVVADSVTRSPAEFEALLVAEHVDVLSLTPSAVGALSPHGVKSATLLVGGEVCTTELVDRWAPGRMLVIGYGPTETTVCVSQSASLSPGSAVVPIGVPLPGAALFVLDGWLRPVPPGVAGELYVAGSGVG</sequence>
<dbReference type="Gene3D" id="3.30.559.30">
    <property type="entry name" value="Nonribosomal peptide synthetase, condensation domain"/>
    <property type="match status" value="1"/>
</dbReference>
<dbReference type="InterPro" id="IPR000873">
    <property type="entry name" value="AMP-dep_synth/lig_dom"/>
</dbReference>
<dbReference type="GO" id="GO:0043041">
    <property type="term" value="P:amino acid activation for nonribosomal peptide biosynthetic process"/>
    <property type="evidence" value="ECO:0007669"/>
    <property type="project" value="TreeGrafter"/>
</dbReference>
<dbReference type="Gene3D" id="3.40.50.980">
    <property type="match status" value="2"/>
</dbReference>
<dbReference type="Gene3D" id="2.30.38.10">
    <property type="entry name" value="Luciferase, Domain 3"/>
    <property type="match status" value="1"/>
</dbReference>
<evidence type="ECO:0000259" key="1">
    <source>
        <dbReference type="Pfam" id="PF00501"/>
    </source>
</evidence>
<feature type="domain" description="Condensation" evidence="2">
    <location>
        <begin position="12"/>
        <end position="444"/>
    </location>
</feature>
<dbReference type="AlphaFoldDB" id="A0A1X2LQ67"/>
<dbReference type="PANTHER" id="PTHR45527">
    <property type="entry name" value="NONRIBOSOMAL PEPTIDE SYNTHETASE"/>
    <property type="match status" value="1"/>
</dbReference>
<evidence type="ECO:0000313" key="4">
    <source>
        <dbReference type="Proteomes" id="UP000193247"/>
    </source>
</evidence>
<feature type="non-terminal residue" evidence="3">
    <location>
        <position position="813"/>
    </location>
</feature>
<gene>
    <name evidence="3" type="ORF">B8W66_23125</name>
</gene>
<keyword evidence="4" id="KW-1185">Reference proteome</keyword>
<dbReference type="PROSITE" id="PS00455">
    <property type="entry name" value="AMP_BINDING"/>
    <property type="match status" value="1"/>
</dbReference>
<dbReference type="Proteomes" id="UP000193247">
    <property type="component" value="Unassembled WGS sequence"/>
</dbReference>
<dbReference type="Pfam" id="PF00501">
    <property type="entry name" value="AMP-binding"/>
    <property type="match status" value="1"/>
</dbReference>
<proteinExistence type="predicted"/>
<dbReference type="RefSeq" id="WP_165759473.1">
    <property type="nucleotide sequence ID" value="NZ_NCXP01000060.1"/>
</dbReference>
<dbReference type="Pfam" id="PF00668">
    <property type="entry name" value="Condensation"/>
    <property type="match status" value="1"/>
</dbReference>